<sequence>MDSFTNDLLTKAEGDAVVRLRHDMHREPELSNDEWKTQKRIREALESFGVMGAKTFHKTGLYVDIHGSAPGPSRSIALRGDIDALPIQEQRDDLSYSSQVPGVMHACGHDLHGSIALGTALAFYRMRGKFSGKVRIIFQPAEEAEPLGGRSVLEENLLDGFDAAIGFHVNEKIPAGAYGARAGAVTNSSDGFAVNFIGTMAHGAEPHSGVDAIAISGAFINEVQKVVSREMPNIDRPIVTIGAIHGGEAINIICPFVSITGTIRTSSPERRDLLVRRVQEVAEGVAATHRGRAEFTCYSGEPPVVNDAAMVEAFRQLVSETVGENKFIERPPSAGSDDFGYYSACVPSIYFWFGSREPGNDSPAHTPTFGVSDKVLIPTTELTIQYCWKLLHS</sequence>
<protein>
    <submittedName>
        <fullName evidence="4">Amidohydrolase</fullName>
    </submittedName>
</protein>
<evidence type="ECO:0000256" key="2">
    <source>
        <dbReference type="PIRSR" id="PIRSR005962-1"/>
    </source>
</evidence>
<dbReference type="PANTHER" id="PTHR11014">
    <property type="entry name" value="PEPTIDASE M20 FAMILY MEMBER"/>
    <property type="match status" value="1"/>
</dbReference>
<feature type="binding site" evidence="2">
    <location>
        <position position="365"/>
    </location>
    <ligand>
        <name>Mn(2+)</name>
        <dbReference type="ChEBI" id="CHEBI:29035"/>
        <label>2</label>
    </ligand>
</feature>
<keyword evidence="2" id="KW-0479">Metal-binding</keyword>
<dbReference type="Pfam" id="PF01546">
    <property type="entry name" value="Peptidase_M20"/>
    <property type="match status" value="1"/>
</dbReference>
<gene>
    <name evidence="4" type="ORF">BCL32_0470</name>
</gene>
<name>A0A559TKE6_9HYPH</name>
<feature type="binding site" evidence="2">
    <location>
        <position position="107"/>
    </location>
    <ligand>
        <name>Mn(2+)</name>
        <dbReference type="ChEBI" id="CHEBI:29035"/>
        <label>2</label>
    </ligand>
</feature>
<feature type="domain" description="Peptidase M20 dimerisation" evidence="3">
    <location>
        <begin position="190"/>
        <end position="285"/>
    </location>
</feature>
<dbReference type="PANTHER" id="PTHR11014:SF63">
    <property type="entry name" value="METALLOPEPTIDASE, PUTATIVE (AFU_ORTHOLOGUE AFUA_6G09600)-RELATED"/>
    <property type="match status" value="1"/>
</dbReference>
<feature type="binding site" evidence="2">
    <location>
        <position position="168"/>
    </location>
    <ligand>
        <name>Mn(2+)</name>
        <dbReference type="ChEBI" id="CHEBI:29035"/>
        <label>2</label>
    </ligand>
</feature>
<proteinExistence type="predicted"/>
<dbReference type="EMBL" id="VISO01000001">
    <property type="protein sequence ID" value="TVZ75083.1"/>
    <property type="molecule type" value="Genomic_DNA"/>
</dbReference>
<keyword evidence="2" id="KW-0464">Manganese</keyword>
<evidence type="ECO:0000259" key="3">
    <source>
        <dbReference type="Pfam" id="PF07687"/>
    </source>
</evidence>
<dbReference type="CDD" id="cd03886">
    <property type="entry name" value="M20_Acy1"/>
    <property type="match status" value="1"/>
</dbReference>
<dbReference type="AlphaFoldDB" id="A0A559TKE6"/>
<dbReference type="InterPro" id="IPR011650">
    <property type="entry name" value="Peptidase_M20_dimer"/>
</dbReference>
<dbReference type="Proteomes" id="UP000319824">
    <property type="component" value="Unassembled WGS sequence"/>
</dbReference>
<dbReference type="GO" id="GO:0046872">
    <property type="term" value="F:metal ion binding"/>
    <property type="evidence" value="ECO:0007669"/>
    <property type="project" value="UniProtKB-KW"/>
</dbReference>
<comment type="caution">
    <text evidence="4">The sequence shown here is derived from an EMBL/GenBank/DDBJ whole genome shotgun (WGS) entry which is preliminary data.</text>
</comment>
<dbReference type="Gene3D" id="3.30.70.360">
    <property type="match status" value="1"/>
</dbReference>
<comment type="cofactor">
    <cofactor evidence="2">
        <name>Mn(2+)</name>
        <dbReference type="ChEBI" id="CHEBI:29035"/>
    </cofactor>
    <text evidence="2">The Mn(2+) ion enhances activity.</text>
</comment>
<dbReference type="PIRSF" id="PIRSF005962">
    <property type="entry name" value="Pept_M20D_amidohydro"/>
    <property type="match status" value="1"/>
</dbReference>
<feature type="binding site" evidence="2">
    <location>
        <position position="109"/>
    </location>
    <ligand>
        <name>Mn(2+)</name>
        <dbReference type="ChEBI" id="CHEBI:29035"/>
        <label>2</label>
    </ligand>
</feature>
<evidence type="ECO:0000256" key="1">
    <source>
        <dbReference type="ARBA" id="ARBA00022801"/>
    </source>
</evidence>
<accession>A0A559TKE6</accession>
<dbReference type="Pfam" id="PF07687">
    <property type="entry name" value="M20_dimer"/>
    <property type="match status" value="1"/>
</dbReference>
<dbReference type="InterPro" id="IPR002933">
    <property type="entry name" value="Peptidase_M20"/>
</dbReference>
<dbReference type="NCBIfam" id="TIGR01891">
    <property type="entry name" value="amidohydrolases"/>
    <property type="match status" value="1"/>
</dbReference>
<dbReference type="RefSeq" id="WP_022719318.1">
    <property type="nucleotide sequence ID" value="NZ_ATTQ01000054.1"/>
</dbReference>
<evidence type="ECO:0000313" key="4">
    <source>
        <dbReference type="EMBL" id="TVZ75083.1"/>
    </source>
</evidence>
<keyword evidence="1 4" id="KW-0378">Hydrolase</keyword>
<evidence type="ECO:0000313" key="5">
    <source>
        <dbReference type="Proteomes" id="UP000319824"/>
    </source>
</evidence>
<dbReference type="InterPro" id="IPR017439">
    <property type="entry name" value="Amidohydrolase"/>
</dbReference>
<feature type="binding site" evidence="2">
    <location>
        <position position="143"/>
    </location>
    <ligand>
        <name>Mn(2+)</name>
        <dbReference type="ChEBI" id="CHEBI:29035"/>
        <label>2</label>
    </ligand>
</feature>
<dbReference type="GO" id="GO:0050118">
    <property type="term" value="F:N-acetyldiaminopimelate deacetylase activity"/>
    <property type="evidence" value="ECO:0007669"/>
    <property type="project" value="UniProtKB-ARBA"/>
</dbReference>
<dbReference type="Gene3D" id="3.40.630.10">
    <property type="entry name" value="Zn peptidases"/>
    <property type="match status" value="1"/>
</dbReference>
<dbReference type="FunFam" id="3.30.70.360:FF:000001">
    <property type="entry name" value="N-acetyldiaminopimelate deacetylase"/>
    <property type="match status" value="1"/>
</dbReference>
<reference evidence="4 5" key="1">
    <citation type="submission" date="2019-06" db="EMBL/GenBank/DDBJ databases">
        <title>Pac Bio to generate improved reference genome sequences for organisms with transposon mutant libraries (support for FEBA project).</title>
        <authorList>
            <person name="Blow M."/>
        </authorList>
    </citation>
    <scope>NUCLEOTIDE SEQUENCE [LARGE SCALE GENOMIC DNA]</scope>
    <source>
        <strain evidence="4 5">USDA 1844</strain>
    </source>
</reference>
<dbReference type="SUPFAM" id="SSF53187">
    <property type="entry name" value="Zn-dependent exopeptidases"/>
    <property type="match status" value="1"/>
</dbReference>
<dbReference type="GO" id="GO:0019877">
    <property type="term" value="P:diaminopimelate biosynthetic process"/>
    <property type="evidence" value="ECO:0007669"/>
    <property type="project" value="UniProtKB-ARBA"/>
</dbReference>
<dbReference type="InterPro" id="IPR036264">
    <property type="entry name" value="Bact_exopeptidase_dim_dom"/>
</dbReference>
<dbReference type="SUPFAM" id="SSF55031">
    <property type="entry name" value="Bacterial exopeptidase dimerisation domain"/>
    <property type="match status" value="1"/>
</dbReference>
<organism evidence="4 5">
    <name type="scientific">Rhizobium mongolense USDA 1844</name>
    <dbReference type="NCBI Taxonomy" id="1079460"/>
    <lineage>
        <taxon>Bacteria</taxon>
        <taxon>Pseudomonadati</taxon>
        <taxon>Pseudomonadota</taxon>
        <taxon>Alphaproteobacteria</taxon>
        <taxon>Hyphomicrobiales</taxon>
        <taxon>Rhizobiaceae</taxon>
        <taxon>Rhizobium/Agrobacterium group</taxon>
        <taxon>Rhizobium</taxon>
    </lineage>
</organism>